<accession>A0A2A9NL60</accession>
<dbReference type="Proteomes" id="UP000242287">
    <property type="component" value="Unassembled WGS sequence"/>
</dbReference>
<reference evidence="2 3" key="1">
    <citation type="submission" date="2014-02" db="EMBL/GenBank/DDBJ databases">
        <title>Transposable element dynamics among asymbiotic and ectomycorrhizal Amanita fungi.</title>
        <authorList>
            <consortium name="DOE Joint Genome Institute"/>
            <person name="Hess J."/>
            <person name="Skrede I."/>
            <person name="Wolfe B."/>
            <person name="LaButti K."/>
            <person name="Ohm R.A."/>
            <person name="Grigoriev I.V."/>
            <person name="Pringle A."/>
        </authorList>
    </citation>
    <scope>NUCLEOTIDE SEQUENCE [LARGE SCALE GENOMIC DNA]</scope>
    <source>
        <strain evidence="2 3">SKay4041</strain>
    </source>
</reference>
<evidence type="ECO:0000256" key="1">
    <source>
        <dbReference type="SAM" id="MobiDB-lite"/>
    </source>
</evidence>
<feature type="region of interest" description="Disordered" evidence="1">
    <location>
        <begin position="1"/>
        <end position="20"/>
    </location>
</feature>
<dbReference type="AlphaFoldDB" id="A0A2A9NL60"/>
<name>A0A2A9NL60_9AGAR</name>
<feature type="region of interest" description="Disordered" evidence="1">
    <location>
        <begin position="102"/>
        <end position="131"/>
    </location>
</feature>
<dbReference type="STRING" id="703135.A0A2A9NL60"/>
<dbReference type="EMBL" id="KZ301985">
    <property type="protein sequence ID" value="PFH51715.1"/>
    <property type="molecule type" value="Genomic_DNA"/>
</dbReference>
<sequence>MEEHSWDAVREKDEDGWVPVPADEALQLPGEIILSRGSDWDKSYWPARILAYLPPKSKREKEGKYQIEYLDRTTGLVKRSAFFSSDEDGFATCKLGQFESSYDEVGNDSDSEDLLGSLGSTRSPSPALMDSPPTQEEFCALSIRAQFVYTKPVLIAILNDRYPPAKGRHENFVKGGPARKAVVDNAALRGDMTPRSVGELQRWICEWCLRDERFAQRQFDQGAASNRVTGAGSDTTKGSESSNAAEVSSLVIIGHDAVLPHATTTKAESLSAQMKPDDVLSDLTEIEDTQSLDAGHSLITKMPRQQGCEAYETLSSVEKIDYCLNVLLPEAILQILLWRNGLRRAVELLSLDEEERLHDQGIQLLQVTDWVFDVMRLRNSRLRLLAKTESNESINNNQKIYEKRGGGRLRSAIPKVNYQE</sequence>
<keyword evidence="3" id="KW-1185">Reference proteome</keyword>
<evidence type="ECO:0000313" key="2">
    <source>
        <dbReference type="EMBL" id="PFH51715.1"/>
    </source>
</evidence>
<dbReference type="OrthoDB" id="2505887at2759"/>
<proteinExistence type="predicted"/>
<feature type="compositionally biased region" description="Basic and acidic residues" evidence="1">
    <location>
        <begin position="1"/>
        <end position="15"/>
    </location>
</feature>
<feature type="compositionally biased region" description="Acidic residues" evidence="1">
    <location>
        <begin position="102"/>
        <end position="113"/>
    </location>
</feature>
<gene>
    <name evidence="2" type="ORF">AMATHDRAFT_141912</name>
</gene>
<evidence type="ECO:0000313" key="3">
    <source>
        <dbReference type="Proteomes" id="UP000242287"/>
    </source>
</evidence>
<evidence type="ECO:0008006" key="4">
    <source>
        <dbReference type="Google" id="ProtNLM"/>
    </source>
</evidence>
<protein>
    <recommendedName>
        <fullName evidence="4">PWWP domain-containing protein</fullName>
    </recommendedName>
</protein>
<organism evidence="2 3">
    <name type="scientific">Amanita thiersii Skay4041</name>
    <dbReference type="NCBI Taxonomy" id="703135"/>
    <lineage>
        <taxon>Eukaryota</taxon>
        <taxon>Fungi</taxon>
        <taxon>Dikarya</taxon>
        <taxon>Basidiomycota</taxon>
        <taxon>Agaricomycotina</taxon>
        <taxon>Agaricomycetes</taxon>
        <taxon>Agaricomycetidae</taxon>
        <taxon>Agaricales</taxon>
        <taxon>Pluteineae</taxon>
        <taxon>Amanitaceae</taxon>
        <taxon>Amanita</taxon>
    </lineage>
</organism>